<dbReference type="CDD" id="cd00082">
    <property type="entry name" value="HisKA"/>
    <property type="match status" value="1"/>
</dbReference>
<keyword evidence="8" id="KW-0175">Coiled coil</keyword>
<evidence type="ECO:0000259" key="11">
    <source>
        <dbReference type="PROSITE" id="PS50885"/>
    </source>
</evidence>
<feature type="domain" description="HAMP" evidence="11">
    <location>
        <begin position="207"/>
        <end position="259"/>
    </location>
</feature>
<dbReference type="InterPro" id="IPR036097">
    <property type="entry name" value="HisK_dim/P_sf"/>
</dbReference>
<dbReference type="PRINTS" id="PR00344">
    <property type="entry name" value="BCTRLSENSOR"/>
</dbReference>
<keyword evidence="13" id="KW-1185">Reference proteome</keyword>
<evidence type="ECO:0000256" key="6">
    <source>
        <dbReference type="ARBA" id="ARBA00022777"/>
    </source>
</evidence>
<feature type="transmembrane region" description="Helical" evidence="9">
    <location>
        <begin position="13"/>
        <end position="37"/>
    </location>
</feature>
<dbReference type="Gene3D" id="1.10.287.130">
    <property type="match status" value="1"/>
</dbReference>
<evidence type="ECO:0000256" key="8">
    <source>
        <dbReference type="SAM" id="Coils"/>
    </source>
</evidence>
<dbReference type="Pfam" id="PF00672">
    <property type="entry name" value="HAMP"/>
    <property type="match status" value="1"/>
</dbReference>
<evidence type="ECO:0000313" key="13">
    <source>
        <dbReference type="Proteomes" id="UP001529423"/>
    </source>
</evidence>
<protein>
    <recommendedName>
        <fullName evidence="3">histidine kinase</fullName>
        <ecNumber evidence="3">2.7.13.3</ecNumber>
    </recommendedName>
</protein>
<dbReference type="PROSITE" id="PS50109">
    <property type="entry name" value="HIS_KIN"/>
    <property type="match status" value="1"/>
</dbReference>
<dbReference type="Proteomes" id="UP001529423">
    <property type="component" value="Unassembled WGS sequence"/>
</dbReference>
<comment type="catalytic activity">
    <reaction evidence="1">
        <text>ATP + protein L-histidine = ADP + protein N-phospho-L-histidine.</text>
        <dbReference type="EC" id="2.7.13.3"/>
    </reaction>
</comment>
<keyword evidence="6 12" id="KW-0418">Kinase</keyword>
<dbReference type="Gene3D" id="6.10.340.10">
    <property type="match status" value="1"/>
</dbReference>
<feature type="coiled-coil region" evidence="8">
    <location>
        <begin position="247"/>
        <end position="274"/>
    </location>
</feature>
<proteinExistence type="predicted"/>
<dbReference type="SMART" id="SM00387">
    <property type="entry name" value="HATPase_c"/>
    <property type="match status" value="1"/>
</dbReference>
<dbReference type="PANTHER" id="PTHR43047">
    <property type="entry name" value="TWO-COMPONENT HISTIDINE PROTEIN KINASE"/>
    <property type="match status" value="1"/>
</dbReference>
<organism evidence="12 13">
    <name type="scientific">Limosilactobacillus panis</name>
    <dbReference type="NCBI Taxonomy" id="47493"/>
    <lineage>
        <taxon>Bacteria</taxon>
        <taxon>Bacillati</taxon>
        <taxon>Bacillota</taxon>
        <taxon>Bacilli</taxon>
        <taxon>Lactobacillales</taxon>
        <taxon>Lactobacillaceae</taxon>
        <taxon>Limosilactobacillus</taxon>
    </lineage>
</organism>
<reference evidence="12" key="2">
    <citation type="submission" date="2023-06" db="EMBL/GenBank/DDBJ databases">
        <authorList>
            <person name="Zeman M."/>
            <person name="Kubasova T."/>
            <person name="Jahodarova E."/>
            <person name="Nykrynova M."/>
            <person name="Rychlik I."/>
        </authorList>
    </citation>
    <scope>NUCLEOTIDE SEQUENCE</scope>
    <source>
        <strain evidence="12">105_WCHN</strain>
    </source>
</reference>
<dbReference type="SMART" id="SM00388">
    <property type="entry name" value="HisKA"/>
    <property type="match status" value="1"/>
</dbReference>
<dbReference type="InterPro" id="IPR004358">
    <property type="entry name" value="Sig_transdc_His_kin-like_C"/>
</dbReference>
<dbReference type="GO" id="GO:0016301">
    <property type="term" value="F:kinase activity"/>
    <property type="evidence" value="ECO:0007669"/>
    <property type="project" value="UniProtKB-KW"/>
</dbReference>
<keyword evidence="5" id="KW-0808">Transferase</keyword>
<dbReference type="SUPFAM" id="SSF55874">
    <property type="entry name" value="ATPase domain of HSP90 chaperone/DNA topoisomerase II/histidine kinase"/>
    <property type="match status" value="1"/>
</dbReference>
<keyword evidence="9" id="KW-1133">Transmembrane helix</keyword>
<evidence type="ECO:0000256" key="5">
    <source>
        <dbReference type="ARBA" id="ARBA00022679"/>
    </source>
</evidence>
<keyword evidence="9" id="KW-0812">Transmembrane</keyword>
<feature type="transmembrane region" description="Helical" evidence="9">
    <location>
        <begin position="188"/>
        <end position="206"/>
    </location>
</feature>
<evidence type="ECO:0000256" key="9">
    <source>
        <dbReference type="SAM" id="Phobius"/>
    </source>
</evidence>
<dbReference type="PROSITE" id="PS50885">
    <property type="entry name" value="HAMP"/>
    <property type="match status" value="1"/>
</dbReference>
<dbReference type="CDD" id="cd06225">
    <property type="entry name" value="HAMP"/>
    <property type="match status" value="1"/>
</dbReference>
<dbReference type="RefSeq" id="WP_289561211.1">
    <property type="nucleotide sequence ID" value="NZ_JAUDEO010000061.1"/>
</dbReference>
<dbReference type="InterPro" id="IPR036890">
    <property type="entry name" value="HATPase_C_sf"/>
</dbReference>
<keyword evidence="4" id="KW-0597">Phosphoprotein</keyword>
<dbReference type="SUPFAM" id="SSF47384">
    <property type="entry name" value="Homodimeric domain of signal transducing histidine kinase"/>
    <property type="match status" value="1"/>
</dbReference>
<dbReference type="InterPro" id="IPR003661">
    <property type="entry name" value="HisK_dim/P_dom"/>
</dbReference>
<evidence type="ECO:0000256" key="1">
    <source>
        <dbReference type="ARBA" id="ARBA00000085"/>
    </source>
</evidence>
<dbReference type="SMART" id="SM00304">
    <property type="entry name" value="HAMP"/>
    <property type="match status" value="1"/>
</dbReference>
<reference evidence="12" key="1">
    <citation type="submission" date="2023-06" db="EMBL/GenBank/DDBJ databases">
        <title>Identification and characterization of horizontal gene transfer across gut microbiota members of farm animals based on homology search.</title>
        <authorList>
            <person name="Schwarzerova J."/>
            <person name="Nykrynova M."/>
            <person name="Jureckova K."/>
            <person name="Cejkova D."/>
            <person name="Rychlik I."/>
        </authorList>
    </citation>
    <scope>NUCLEOTIDE SEQUENCE</scope>
    <source>
        <strain evidence="12">105_WCHN</strain>
    </source>
</reference>
<sequence>MTKLTKKITRTKLMYRLMLSFFAIMVLLMIILSISFIDVTNRSMYRDTWRQLRQDSDSLIQDSIRYDPVEHDFKGFATPELETNARLLAHQDVHFAIYDTSQQQVFTSNGFTPTITAANWVKLKKGQTVYIKLTTPRVSKKVSRTSLPRMTVILRPYRVKKKLVAVVAIATFVSSLEENMHEIKLNLLVALFFAGVLTIIASYIFSRSVTIRINRLRNLTYQVTKGNYNVRLRIMGNDEIGDLARSFNQMTASLQNSQAEIHRQEERRRQFMANAAHEMRTPLTTINGILEGLQYDVIPEEDKKHSIELMQNETKRLIRLVNDNLNYEKIRTNQISMDRKLFDAAAVLHNLKEQLTKKASAKGDQIDLAVADGLLVYADYDHFVQIMFNIIQNAIQFTKNGRIHVRGKQVARGTEFVIQDDGIGMTPDQLDNIWERYYKADKSRMNTKYGESGLGLAIVHQLVNLHNGKITVKSKIGVGSTFTVFFPNSDEVLPKDHDGDEN</sequence>
<accession>A0ABT7VR32</accession>
<dbReference type="EMBL" id="JAUDEO010000061">
    <property type="protein sequence ID" value="MDM8334581.1"/>
    <property type="molecule type" value="Genomic_DNA"/>
</dbReference>
<evidence type="ECO:0000259" key="10">
    <source>
        <dbReference type="PROSITE" id="PS50109"/>
    </source>
</evidence>
<evidence type="ECO:0000256" key="4">
    <source>
        <dbReference type="ARBA" id="ARBA00022553"/>
    </source>
</evidence>
<dbReference type="Gene3D" id="3.30.565.10">
    <property type="entry name" value="Histidine kinase-like ATPase, C-terminal domain"/>
    <property type="match status" value="1"/>
</dbReference>
<gene>
    <name evidence="12" type="ORF">QUW46_08375</name>
</gene>
<dbReference type="InterPro" id="IPR005467">
    <property type="entry name" value="His_kinase_dom"/>
</dbReference>
<evidence type="ECO:0000256" key="3">
    <source>
        <dbReference type="ARBA" id="ARBA00012438"/>
    </source>
</evidence>
<dbReference type="InterPro" id="IPR003594">
    <property type="entry name" value="HATPase_dom"/>
</dbReference>
<keyword evidence="7" id="KW-0902">Two-component regulatory system</keyword>
<dbReference type="EC" id="2.7.13.3" evidence="3"/>
<dbReference type="InterPro" id="IPR003660">
    <property type="entry name" value="HAMP_dom"/>
</dbReference>
<evidence type="ECO:0000256" key="2">
    <source>
        <dbReference type="ARBA" id="ARBA00004370"/>
    </source>
</evidence>
<dbReference type="PANTHER" id="PTHR43047:SF72">
    <property type="entry name" value="OSMOSENSING HISTIDINE PROTEIN KINASE SLN1"/>
    <property type="match status" value="1"/>
</dbReference>
<evidence type="ECO:0000256" key="7">
    <source>
        <dbReference type="ARBA" id="ARBA00023012"/>
    </source>
</evidence>
<comment type="caution">
    <text evidence="12">The sequence shown here is derived from an EMBL/GenBank/DDBJ whole genome shotgun (WGS) entry which is preliminary data.</text>
</comment>
<feature type="domain" description="Histidine kinase" evidence="10">
    <location>
        <begin position="274"/>
        <end position="490"/>
    </location>
</feature>
<keyword evidence="9" id="KW-0472">Membrane</keyword>
<dbReference type="Pfam" id="PF00512">
    <property type="entry name" value="HisKA"/>
    <property type="match status" value="1"/>
</dbReference>
<dbReference type="Pfam" id="PF02518">
    <property type="entry name" value="HATPase_c"/>
    <property type="match status" value="1"/>
</dbReference>
<evidence type="ECO:0000313" key="12">
    <source>
        <dbReference type="EMBL" id="MDM8334581.1"/>
    </source>
</evidence>
<comment type="subcellular location">
    <subcellularLocation>
        <location evidence="2">Membrane</location>
    </subcellularLocation>
</comment>
<dbReference type="SUPFAM" id="SSF158472">
    <property type="entry name" value="HAMP domain-like"/>
    <property type="match status" value="1"/>
</dbReference>
<name>A0ABT7VR32_9LACO</name>